<feature type="region of interest" description="Disordered" evidence="6">
    <location>
        <begin position="144"/>
        <end position="217"/>
    </location>
</feature>
<evidence type="ECO:0000256" key="6">
    <source>
        <dbReference type="SAM" id="MobiDB-lite"/>
    </source>
</evidence>
<dbReference type="InterPro" id="IPR052842">
    <property type="entry name" value="ER_Co-chaperone"/>
</dbReference>
<dbReference type="SUPFAM" id="SSF52833">
    <property type="entry name" value="Thioredoxin-like"/>
    <property type="match status" value="2"/>
</dbReference>
<keyword evidence="7" id="KW-0472">Membrane</keyword>
<dbReference type="PANTHER" id="PTHR45184">
    <property type="entry name" value="DNAJ PROTEIN ERDJ3A"/>
    <property type="match status" value="1"/>
</dbReference>
<accession>A0A9W5TCY9</accession>
<reference evidence="11" key="1">
    <citation type="submission" date="2019-12" db="EMBL/GenBank/DDBJ databases">
        <title>Genome sequence of Babesia ovis.</title>
        <authorList>
            <person name="Yamagishi J."/>
            <person name="Sevinc F."/>
            <person name="Xuan X."/>
        </authorList>
    </citation>
    <scope>NUCLEOTIDE SEQUENCE</scope>
    <source>
        <strain evidence="11">Selcuk</strain>
    </source>
</reference>
<dbReference type="PROSITE" id="PS50076">
    <property type="entry name" value="DNAJ_2"/>
    <property type="match status" value="1"/>
</dbReference>
<dbReference type="AlphaFoldDB" id="A0A9W5TCY9"/>
<dbReference type="CDD" id="cd06257">
    <property type="entry name" value="DnaJ"/>
    <property type="match status" value="1"/>
</dbReference>
<evidence type="ECO:0000256" key="2">
    <source>
        <dbReference type="ARBA" id="ARBA00020921"/>
    </source>
</evidence>
<dbReference type="SUPFAM" id="SSF46565">
    <property type="entry name" value="Chaperone J-domain"/>
    <property type="match status" value="1"/>
</dbReference>
<dbReference type="GO" id="GO:0016747">
    <property type="term" value="F:acyltransferase activity, transferring groups other than amino-acyl groups"/>
    <property type="evidence" value="ECO:0007669"/>
    <property type="project" value="InterPro"/>
</dbReference>
<sequence length="851" mass="96478">MFNILKRWRKADPPTPRNIRRTVSIKKINQSFLRIREMNEDDDQYIRKLLFDHFRSQTFPAIMYWIVQHAHDLIAIITIISFLLPVRSLLYFIVFFLIYLYVRARFEIEKHIKYSCPDLDAVFYTYRTTSGSNFWVGYFSKTGEPEGELRHQSVTTSETADENNESKDSGLVSRIDPGNDASNSSPESEGSARSRESTSSNVRDEDNQSSPGLKKLSTQVEATMKLKDILTPTNCKENEILGCIGIMPYRNQPNVAQMVRLVVSNKCRNMKVGSQLLNHLENFAMGYGYSQIRVYTNNLNTGYLQFLKQNGFVIRQIVRRGLMRGDLIIWNKMLSQPNDIAPGVSKNASEAEIAKAYRNKAKKLHPDVAPGKEEEFKDINTAYEVLKDSEKRRQYDLYGESGVNGANAQGHGHQGHDYFHQTGWTHHGGGTTFTFDMNDGGFDGFFDQFGFGTRGHYGGGGSHFHQGHTGGRASSNPYMFQGTVVQDATSNEFKSSLENIRALNVYFFYMDTCPHCRDAKPEYVQFALKFKGAIPAYAVNCNAHTDLCSRYNVDKVPQIIAFTPAKKPLVYHKQNYAEQLEAFVTKHLPSQYVEITDKKALNSFIHQETSLLKVVAIIKRGVYLIKLKVLAKHFEGKIKFGFVRGSNADIVSQFGPEGRTQTGVLIAMEDPDSLRGPIINMGAMEYTDVILKLNIIQFEAKRVQGGDANASGYTKLSARRVSKGDCDSRDNQYCFVFVRFGKSKEQPIHDALYNIAKKYANDPIKVRYVDASEQPSFVEAFGITTNCLFYQNCAKLIAYRGKRKKYEVLEDVSTVENVEKFINDVISGSLTLKQQLTHIPEIIDSRAHDEL</sequence>
<dbReference type="SMART" id="SM00271">
    <property type="entry name" value="DnaJ"/>
    <property type="match status" value="1"/>
</dbReference>
<dbReference type="Gene3D" id="3.40.30.10">
    <property type="entry name" value="Glutaredoxin"/>
    <property type="match status" value="2"/>
</dbReference>
<evidence type="ECO:0000313" key="11">
    <source>
        <dbReference type="EMBL" id="GFE53394.1"/>
    </source>
</evidence>
<dbReference type="CDD" id="cd02961">
    <property type="entry name" value="PDI_a_family"/>
    <property type="match status" value="1"/>
</dbReference>
<evidence type="ECO:0000256" key="7">
    <source>
        <dbReference type="SAM" id="Phobius"/>
    </source>
</evidence>
<feature type="compositionally biased region" description="Polar residues" evidence="6">
    <location>
        <begin position="208"/>
        <end position="217"/>
    </location>
</feature>
<comment type="caution">
    <text evidence="11">The sequence shown here is derived from an EMBL/GenBank/DDBJ whole genome shotgun (WGS) entry which is preliminary data.</text>
</comment>
<dbReference type="GO" id="GO:0006914">
    <property type="term" value="P:autophagy"/>
    <property type="evidence" value="ECO:0007669"/>
    <property type="project" value="UniProtKB-KW"/>
</dbReference>
<dbReference type="InterPro" id="IPR001623">
    <property type="entry name" value="DnaJ_domain"/>
</dbReference>
<evidence type="ECO:0000256" key="3">
    <source>
        <dbReference type="ARBA" id="ARBA00023006"/>
    </source>
</evidence>
<protein>
    <recommendedName>
        <fullName evidence="2">DnaJ homolog subfamily C member 16</fullName>
    </recommendedName>
    <alternativeName>
        <fullName evidence="5">Endoplasmic reticulum DNA J domain-containing protein 8</fullName>
    </alternativeName>
</protein>
<keyword evidence="3" id="KW-0072">Autophagy</keyword>
<dbReference type="SUPFAM" id="SSF55729">
    <property type="entry name" value="Acyl-CoA N-acyltransferases (Nat)"/>
    <property type="match status" value="1"/>
</dbReference>
<dbReference type="Pfam" id="PF00085">
    <property type="entry name" value="Thioredoxin"/>
    <property type="match status" value="1"/>
</dbReference>
<gene>
    <name evidence="11" type="ORF">BaOVIS_007980</name>
</gene>
<evidence type="ECO:0000313" key="12">
    <source>
        <dbReference type="Proteomes" id="UP001057455"/>
    </source>
</evidence>
<dbReference type="Gene3D" id="1.10.287.110">
    <property type="entry name" value="DnaJ domain"/>
    <property type="match status" value="1"/>
</dbReference>
<feature type="compositionally biased region" description="Basic and acidic residues" evidence="6">
    <location>
        <begin position="190"/>
        <end position="206"/>
    </location>
</feature>
<feature type="transmembrane region" description="Helical" evidence="7">
    <location>
        <begin position="73"/>
        <end position="102"/>
    </location>
</feature>
<dbReference type="Pfam" id="PF00226">
    <property type="entry name" value="DnaJ"/>
    <property type="match status" value="1"/>
</dbReference>
<evidence type="ECO:0000259" key="9">
    <source>
        <dbReference type="PROSITE" id="PS51186"/>
    </source>
</evidence>
<dbReference type="PROSITE" id="PS51186">
    <property type="entry name" value="GNAT"/>
    <property type="match status" value="1"/>
</dbReference>
<dbReference type="InterPro" id="IPR036869">
    <property type="entry name" value="J_dom_sf"/>
</dbReference>
<dbReference type="EMBL" id="BLIY01000006">
    <property type="protein sequence ID" value="GFE53394.1"/>
    <property type="molecule type" value="Genomic_DNA"/>
</dbReference>
<name>A0A9W5TCY9_BABOV</name>
<keyword evidence="7" id="KW-0812">Transmembrane</keyword>
<dbReference type="InterPro" id="IPR016181">
    <property type="entry name" value="Acyl_CoA_acyltransferase"/>
</dbReference>
<evidence type="ECO:0000256" key="1">
    <source>
        <dbReference type="ARBA" id="ARBA00004163"/>
    </source>
</evidence>
<dbReference type="InterPro" id="IPR036249">
    <property type="entry name" value="Thioredoxin-like_sf"/>
</dbReference>
<feature type="domain" description="J" evidence="8">
    <location>
        <begin position="337"/>
        <end position="399"/>
    </location>
</feature>
<dbReference type="PROSITE" id="PS00636">
    <property type="entry name" value="DNAJ_1"/>
    <property type="match status" value="1"/>
</dbReference>
<dbReference type="Proteomes" id="UP001057455">
    <property type="component" value="Unassembled WGS sequence"/>
</dbReference>
<comment type="subcellular location">
    <subcellularLocation>
        <location evidence="1">Endoplasmic reticulum membrane</location>
        <topology evidence="1">Single-pass type IV membrane protein</topology>
    </subcellularLocation>
</comment>
<dbReference type="PANTHER" id="PTHR45184:SF2">
    <property type="entry name" value="CHROMOSOME UNDETERMINED SCAFFOLD_102, WHOLE GENOME SHOTGUN SEQUENCE"/>
    <property type="match status" value="1"/>
</dbReference>
<dbReference type="CDD" id="cd04301">
    <property type="entry name" value="NAT_SF"/>
    <property type="match status" value="1"/>
</dbReference>
<dbReference type="OrthoDB" id="445556at2759"/>
<feature type="domain" description="Thioredoxin" evidence="10">
    <location>
        <begin position="473"/>
        <end position="589"/>
    </location>
</feature>
<dbReference type="InterPro" id="IPR000182">
    <property type="entry name" value="GNAT_dom"/>
</dbReference>
<feature type="domain" description="N-acetyltransferase" evidence="9">
    <location>
        <begin position="200"/>
        <end position="335"/>
    </location>
</feature>
<dbReference type="InterPro" id="IPR013766">
    <property type="entry name" value="Thioredoxin_domain"/>
</dbReference>
<evidence type="ECO:0000256" key="5">
    <source>
        <dbReference type="ARBA" id="ARBA00035043"/>
    </source>
</evidence>
<comment type="function">
    <text evidence="4">Plays an important role in regulating the size of autophagosomes during the formation process.</text>
</comment>
<dbReference type="Pfam" id="PF00583">
    <property type="entry name" value="Acetyltransf_1"/>
    <property type="match status" value="1"/>
</dbReference>
<dbReference type="Gene3D" id="3.40.630.30">
    <property type="match status" value="1"/>
</dbReference>
<dbReference type="PRINTS" id="PR00625">
    <property type="entry name" value="JDOMAIN"/>
</dbReference>
<evidence type="ECO:0000259" key="10">
    <source>
        <dbReference type="PROSITE" id="PS51352"/>
    </source>
</evidence>
<proteinExistence type="predicted"/>
<evidence type="ECO:0000259" key="8">
    <source>
        <dbReference type="PROSITE" id="PS50076"/>
    </source>
</evidence>
<keyword evidence="7" id="KW-1133">Transmembrane helix</keyword>
<dbReference type="GO" id="GO:0005789">
    <property type="term" value="C:endoplasmic reticulum membrane"/>
    <property type="evidence" value="ECO:0007669"/>
    <property type="project" value="UniProtKB-SubCell"/>
</dbReference>
<dbReference type="InterPro" id="IPR018253">
    <property type="entry name" value="DnaJ_domain_CS"/>
</dbReference>
<keyword evidence="12" id="KW-1185">Reference proteome</keyword>
<organism evidence="11 12">
    <name type="scientific">Babesia ovis</name>
    <dbReference type="NCBI Taxonomy" id="5869"/>
    <lineage>
        <taxon>Eukaryota</taxon>
        <taxon>Sar</taxon>
        <taxon>Alveolata</taxon>
        <taxon>Apicomplexa</taxon>
        <taxon>Aconoidasida</taxon>
        <taxon>Piroplasmida</taxon>
        <taxon>Babesiidae</taxon>
        <taxon>Babesia</taxon>
    </lineage>
</organism>
<dbReference type="PROSITE" id="PS51352">
    <property type="entry name" value="THIOREDOXIN_2"/>
    <property type="match status" value="1"/>
</dbReference>
<evidence type="ECO:0000256" key="4">
    <source>
        <dbReference type="ARBA" id="ARBA00035002"/>
    </source>
</evidence>